<comment type="caution">
    <text evidence="6">The sequence shown here is derived from an EMBL/GenBank/DDBJ whole genome shotgun (WGS) entry which is preliminary data.</text>
</comment>
<evidence type="ECO:0000259" key="5">
    <source>
        <dbReference type="SMART" id="SM00849"/>
    </source>
</evidence>
<evidence type="ECO:0000256" key="4">
    <source>
        <dbReference type="ARBA" id="ARBA00022833"/>
    </source>
</evidence>
<dbReference type="InterPro" id="IPR001279">
    <property type="entry name" value="Metallo-B-lactamas"/>
</dbReference>
<reference evidence="6" key="1">
    <citation type="submission" date="2021-05" db="EMBL/GenBank/DDBJ databases">
        <authorList>
            <person name="Pietrasiak N."/>
            <person name="Ward R."/>
            <person name="Stajich J.E."/>
            <person name="Kurbessoian T."/>
        </authorList>
    </citation>
    <scope>NUCLEOTIDE SEQUENCE</scope>
    <source>
        <strain evidence="6">JT2-VF2</strain>
    </source>
</reference>
<evidence type="ECO:0000256" key="2">
    <source>
        <dbReference type="ARBA" id="ARBA00022723"/>
    </source>
</evidence>
<proteinExistence type="inferred from homology"/>
<dbReference type="EMBL" id="JAHHHN010000016">
    <property type="protein sequence ID" value="MBW4563870.1"/>
    <property type="molecule type" value="Genomic_DNA"/>
</dbReference>
<dbReference type="AlphaFoldDB" id="A0A951UJ05"/>
<dbReference type="Gene3D" id="3.60.15.10">
    <property type="entry name" value="Ribonuclease Z/Hydroxyacylglutathione hydrolase-like"/>
    <property type="match status" value="1"/>
</dbReference>
<accession>A0A951UJ05</accession>
<dbReference type="PANTHER" id="PTHR42978:SF3">
    <property type="entry name" value="BLR3078 PROTEIN"/>
    <property type="match status" value="1"/>
</dbReference>
<dbReference type="GO" id="GO:0046872">
    <property type="term" value="F:metal ion binding"/>
    <property type="evidence" value="ECO:0007669"/>
    <property type="project" value="UniProtKB-KW"/>
</dbReference>
<feature type="domain" description="Metallo-beta-lactamase" evidence="5">
    <location>
        <begin position="31"/>
        <end position="263"/>
    </location>
</feature>
<sequence length="288" mass="33005">MHIHHLNCGCMCPIGGSLFDGFSRSLVAHLVCHCLLIETEQGLVLIDTGFGQRDVQAASSRLSPFFLNFNRIQLEEKYTALAQIEQLGFRRDDVRHIVLTHLDFDHAGGLEDFPEATVHVMQSEMEAAQERRGFIQSQRYRQCQWDEVKSWKFYSAGGEPWFGFEAVRNLEGLPPEILFIPLVGHTRGHAGIAIQTSQGWLLHAGDAYFYRHEIGSVQPNCTPGLRAYQWMMEVDRKARLYNQQKLRALSLEHSGEVRLFCSHDAIEFKTFVDQNNSQLQEHNSRFVN</sequence>
<keyword evidence="2" id="KW-0479">Metal-binding</keyword>
<dbReference type="PANTHER" id="PTHR42978">
    <property type="entry name" value="QUORUM-QUENCHING LACTONASE YTNP-RELATED-RELATED"/>
    <property type="match status" value="1"/>
</dbReference>
<comment type="similarity">
    <text evidence="1">Belongs to the metallo-beta-lactamase superfamily.</text>
</comment>
<dbReference type="Proteomes" id="UP000715781">
    <property type="component" value="Unassembled WGS sequence"/>
</dbReference>
<dbReference type="GO" id="GO:0016787">
    <property type="term" value="F:hydrolase activity"/>
    <property type="evidence" value="ECO:0007669"/>
    <property type="project" value="UniProtKB-KW"/>
</dbReference>
<dbReference type="InterPro" id="IPR036866">
    <property type="entry name" value="RibonucZ/Hydroxyglut_hydro"/>
</dbReference>
<name>A0A951UJ05_9NOST</name>
<reference evidence="6" key="2">
    <citation type="journal article" date="2022" name="Microbiol. Resour. Announc.">
        <title>Metagenome Sequencing to Explore Phylogenomics of Terrestrial Cyanobacteria.</title>
        <authorList>
            <person name="Ward R.D."/>
            <person name="Stajich J.E."/>
            <person name="Johansen J.R."/>
            <person name="Huntemann M."/>
            <person name="Clum A."/>
            <person name="Foster B."/>
            <person name="Foster B."/>
            <person name="Roux S."/>
            <person name="Palaniappan K."/>
            <person name="Varghese N."/>
            <person name="Mukherjee S."/>
            <person name="Reddy T.B.K."/>
            <person name="Daum C."/>
            <person name="Copeland A."/>
            <person name="Chen I.A."/>
            <person name="Ivanova N.N."/>
            <person name="Kyrpides N.C."/>
            <person name="Shapiro N."/>
            <person name="Eloe-Fadrosh E.A."/>
            <person name="Pietrasiak N."/>
        </authorList>
    </citation>
    <scope>NUCLEOTIDE SEQUENCE</scope>
    <source>
        <strain evidence="6">JT2-VF2</strain>
    </source>
</reference>
<evidence type="ECO:0000313" key="7">
    <source>
        <dbReference type="Proteomes" id="UP000715781"/>
    </source>
</evidence>
<dbReference type="SUPFAM" id="SSF56281">
    <property type="entry name" value="Metallo-hydrolase/oxidoreductase"/>
    <property type="match status" value="1"/>
</dbReference>
<organism evidence="6 7">
    <name type="scientific">Mojavia pulchra JT2-VF2</name>
    <dbReference type="NCBI Taxonomy" id="287848"/>
    <lineage>
        <taxon>Bacteria</taxon>
        <taxon>Bacillati</taxon>
        <taxon>Cyanobacteriota</taxon>
        <taxon>Cyanophyceae</taxon>
        <taxon>Nostocales</taxon>
        <taxon>Nostocaceae</taxon>
    </lineage>
</organism>
<evidence type="ECO:0000256" key="3">
    <source>
        <dbReference type="ARBA" id="ARBA00022801"/>
    </source>
</evidence>
<dbReference type="InterPro" id="IPR051013">
    <property type="entry name" value="MBL_superfamily_lactonases"/>
</dbReference>
<keyword evidence="4" id="KW-0862">Zinc</keyword>
<gene>
    <name evidence="6" type="ORF">KME32_22555</name>
</gene>
<dbReference type="CDD" id="cd07742">
    <property type="entry name" value="metallo-hydrolase-like_MBL-fold"/>
    <property type="match status" value="1"/>
</dbReference>
<dbReference type="SMART" id="SM00849">
    <property type="entry name" value="Lactamase_B"/>
    <property type="match status" value="1"/>
</dbReference>
<evidence type="ECO:0000313" key="6">
    <source>
        <dbReference type="EMBL" id="MBW4563870.1"/>
    </source>
</evidence>
<protein>
    <submittedName>
        <fullName evidence="6">MBL fold metallo-hydrolase</fullName>
    </submittedName>
</protein>
<evidence type="ECO:0000256" key="1">
    <source>
        <dbReference type="ARBA" id="ARBA00007749"/>
    </source>
</evidence>
<dbReference type="Pfam" id="PF00753">
    <property type="entry name" value="Lactamase_B"/>
    <property type="match status" value="1"/>
</dbReference>
<keyword evidence="3" id="KW-0378">Hydrolase</keyword>